<feature type="transmembrane region" description="Helical" evidence="6">
    <location>
        <begin position="85"/>
        <end position="106"/>
    </location>
</feature>
<accession>A0A9X2F7A7</accession>
<evidence type="ECO:0000259" key="7">
    <source>
        <dbReference type="Pfam" id="PF00482"/>
    </source>
</evidence>
<feature type="domain" description="Type II secretion system protein GspF" evidence="7">
    <location>
        <begin position="150"/>
        <end position="272"/>
    </location>
</feature>
<name>A0A9X2F7A7_9BACT</name>
<feature type="transmembrane region" description="Helical" evidence="6">
    <location>
        <begin position="259"/>
        <end position="277"/>
    </location>
</feature>
<dbReference type="InterPro" id="IPR018076">
    <property type="entry name" value="T2SS_GspF_dom"/>
</dbReference>
<feature type="transmembrane region" description="Helical" evidence="6">
    <location>
        <begin position="289"/>
        <end position="305"/>
    </location>
</feature>
<dbReference type="EMBL" id="JAMXLR010000026">
    <property type="protein sequence ID" value="MCO6043667.1"/>
    <property type="molecule type" value="Genomic_DNA"/>
</dbReference>
<proteinExistence type="predicted"/>
<comment type="caution">
    <text evidence="8">The sequence shown here is derived from an EMBL/GenBank/DDBJ whole genome shotgun (WGS) entry which is preliminary data.</text>
</comment>
<dbReference type="Proteomes" id="UP001155241">
    <property type="component" value="Unassembled WGS sequence"/>
</dbReference>
<keyword evidence="9" id="KW-1185">Reference proteome</keyword>
<organism evidence="8 9">
    <name type="scientific">Aeoliella straminimaris</name>
    <dbReference type="NCBI Taxonomy" id="2954799"/>
    <lineage>
        <taxon>Bacteria</taxon>
        <taxon>Pseudomonadati</taxon>
        <taxon>Planctomycetota</taxon>
        <taxon>Planctomycetia</taxon>
        <taxon>Pirellulales</taxon>
        <taxon>Lacipirellulaceae</taxon>
        <taxon>Aeoliella</taxon>
    </lineage>
</organism>
<evidence type="ECO:0000256" key="6">
    <source>
        <dbReference type="SAM" id="Phobius"/>
    </source>
</evidence>
<evidence type="ECO:0000256" key="3">
    <source>
        <dbReference type="ARBA" id="ARBA00022692"/>
    </source>
</evidence>
<dbReference type="GO" id="GO:0005886">
    <property type="term" value="C:plasma membrane"/>
    <property type="evidence" value="ECO:0007669"/>
    <property type="project" value="UniProtKB-SubCell"/>
</dbReference>
<comment type="subcellular location">
    <subcellularLocation>
        <location evidence="1">Cell membrane</location>
        <topology evidence="1">Multi-pass membrane protein</topology>
    </subcellularLocation>
</comment>
<dbReference type="Pfam" id="PF00482">
    <property type="entry name" value="T2SSF"/>
    <property type="match status" value="1"/>
</dbReference>
<keyword evidence="4 6" id="KW-1133">Transmembrane helix</keyword>
<keyword evidence="3 6" id="KW-0812">Transmembrane</keyword>
<feature type="transmembrane region" description="Helical" evidence="6">
    <location>
        <begin position="112"/>
        <end position="132"/>
    </location>
</feature>
<dbReference type="InterPro" id="IPR042094">
    <property type="entry name" value="T2SS_GspF_sf"/>
</dbReference>
<keyword evidence="5 6" id="KW-0472">Membrane</keyword>
<evidence type="ECO:0000256" key="2">
    <source>
        <dbReference type="ARBA" id="ARBA00022475"/>
    </source>
</evidence>
<evidence type="ECO:0000313" key="8">
    <source>
        <dbReference type="EMBL" id="MCO6043667.1"/>
    </source>
</evidence>
<gene>
    <name evidence="8" type="ORF">NG895_07085</name>
</gene>
<dbReference type="PANTHER" id="PTHR35007:SF1">
    <property type="entry name" value="PILUS ASSEMBLY PROTEIN"/>
    <property type="match status" value="1"/>
</dbReference>
<evidence type="ECO:0000256" key="4">
    <source>
        <dbReference type="ARBA" id="ARBA00022989"/>
    </source>
</evidence>
<dbReference type="Gene3D" id="1.20.81.30">
    <property type="entry name" value="Type II secretion system (T2SS), domain F"/>
    <property type="match status" value="1"/>
</dbReference>
<evidence type="ECO:0000313" key="9">
    <source>
        <dbReference type="Proteomes" id="UP001155241"/>
    </source>
</evidence>
<feature type="transmembrane region" description="Helical" evidence="6">
    <location>
        <begin position="6"/>
        <end position="29"/>
    </location>
</feature>
<sequence length="313" mass="35065">MTADWIPTITVVAVTVVVLCTALLLQEWLRHRTAIKKRLAELAGNDDDERSVSLFKDLRQLQQPGMFQRETWTEWLRRQMDQAGITAPLQSFAWSCAAMAGCAAIIGGLKNWWLAVVLAPLGGLVPLAILLLRSHHRQRKLCRQLPEAFEMISRAVKAGQTVPAALQIIAEDFEQPISTEFAQCYEQQNLGMSRELSLRKLAERSGIMELQIFVVALLVQAKSGGDLVQLLDNLALLIRKRLKLRERVRALTGEGRMQAMVLIVLPLVALASIAYLSPEYASALFQRPWLLAITASAQTLGALWIRKIINFEY</sequence>
<dbReference type="AlphaFoldDB" id="A0A9X2F7A7"/>
<evidence type="ECO:0000256" key="1">
    <source>
        <dbReference type="ARBA" id="ARBA00004651"/>
    </source>
</evidence>
<keyword evidence="2" id="KW-1003">Cell membrane</keyword>
<protein>
    <submittedName>
        <fullName evidence="8">Type II secretion system F family protein</fullName>
    </submittedName>
</protein>
<dbReference type="PANTHER" id="PTHR35007">
    <property type="entry name" value="INTEGRAL MEMBRANE PROTEIN-RELATED"/>
    <property type="match status" value="1"/>
</dbReference>
<reference evidence="8" key="1">
    <citation type="submission" date="2022-06" db="EMBL/GenBank/DDBJ databases">
        <title>Aeoliella straminimaris, a novel planctomycete from sediments.</title>
        <authorList>
            <person name="Vitorino I.R."/>
            <person name="Lage O.M."/>
        </authorList>
    </citation>
    <scope>NUCLEOTIDE SEQUENCE</scope>
    <source>
        <strain evidence="8">ICT_H6.2</strain>
    </source>
</reference>
<dbReference type="RefSeq" id="WP_252851774.1">
    <property type="nucleotide sequence ID" value="NZ_JAMXLR010000026.1"/>
</dbReference>
<evidence type="ECO:0000256" key="5">
    <source>
        <dbReference type="ARBA" id="ARBA00023136"/>
    </source>
</evidence>